<dbReference type="SUPFAM" id="SSF46785">
    <property type="entry name" value="Winged helix' DNA-binding domain"/>
    <property type="match status" value="1"/>
</dbReference>
<accession>A0A418T204</accession>
<dbReference type="Proteomes" id="UP000284202">
    <property type="component" value="Unassembled WGS sequence"/>
</dbReference>
<dbReference type="InterPro" id="IPR001845">
    <property type="entry name" value="HTH_ArsR_DNA-bd_dom"/>
</dbReference>
<organism evidence="2 3">
    <name type="scientific">Paracoccus onubensis</name>
    <dbReference type="NCBI Taxonomy" id="1675788"/>
    <lineage>
        <taxon>Bacteria</taxon>
        <taxon>Pseudomonadati</taxon>
        <taxon>Pseudomonadota</taxon>
        <taxon>Alphaproteobacteria</taxon>
        <taxon>Rhodobacterales</taxon>
        <taxon>Paracoccaceae</taxon>
        <taxon>Paracoccus</taxon>
    </lineage>
</organism>
<reference evidence="3" key="1">
    <citation type="submission" date="2018-09" db="EMBL/GenBank/DDBJ databases">
        <title>Acidovorax cavernicola nov. sp. isolated from Gruta de las Maravillas (Aracena, Spain).</title>
        <authorList>
            <person name="Jurado V."/>
            <person name="Gutierrez-Patricio S."/>
            <person name="Gonzalez-Pimentel J.L."/>
            <person name="Miller A.Z."/>
            <person name="Laiz L."/>
            <person name="Saiz-Jimenez C."/>
        </authorList>
    </citation>
    <scope>NUCLEOTIDE SEQUENCE [LARGE SCALE GENOMIC DNA]</scope>
    <source>
        <strain evidence="3">1011MAR3C25</strain>
    </source>
</reference>
<dbReference type="Gene3D" id="1.10.10.10">
    <property type="entry name" value="Winged helix-like DNA-binding domain superfamily/Winged helix DNA-binding domain"/>
    <property type="match status" value="1"/>
</dbReference>
<proteinExistence type="predicted"/>
<feature type="domain" description="HTH arsR-type" evidence="1">
    <location>
        <begin position="1"/>
        <end position="92"/>
    </location>
</feature>
<dbReference type="OrthoDB" id="9815653at2"/>
<dbReference type="SUPFAM" id="SSF55961">
    <property type="entry name" value="Bet v1-like"/>
    <property type="match status" value="1"/>
</dbReference>
<dbReference type="InterPro" id="IPR023393">
    <property type="entry name" value="START-like_dom_sf"/>
</dbReference>
<dbReference type="InterPro" id="IPR036390">
    <property type="entry name" value="WH_DNA-bd_sf"/>
</dbReference>
<dbReference type="GO" id="GO:0003700">
    <property type="term" value="F:DNA-binding transcription factor activity"/>
    <property type="evidence" value="ECO:0007669"/>
    <property type="project" value="InterPro"/>
</dbReference>
<name>A0A418T204_9RHOB</name>
<evidence type="ECO:0000313" key="3">
    <source>
        <dbReference type="Proteomes" id="UP000284202"/>
    </source>
</evidence>
<dbReference type="EMBL" id="QZCG01000003">
    <property type="protein sequence ID" value="RJE87231.1"/>
    <property type="molecule type" value="Genomic_DNA"/>
</dbReference>
<dbReference type="CDD" id="cd00090">
    <property type="entry name" value="HTH_ARSR"/>
    <property type="match status" value="1"/>
</dbReference>
<dbReference type="RefSeq" id="WP_119746791.1">
    <property type="nucleotide sequence ID" value="NZ_QZCG01000003.1"/>
</dbReference>
<dbReference type="Gene3D" id="3.30.530.20">
    <property type="match status" value="1"/>
</dbReference>
<dbReference type="AlphaFoldDB" id="A0A418T204"/>
<gene>
    <name evidence="2" type="ORF">D3P04_05660</name>
</gene>
<sequence length="254" mass="29694">MDRHLEPIFSAISNPTRRAILDFLLRKDGASRAEIEAELNLNQNTLTGHLRTLANSSVVIAMGNITRPHYYVNLTAFRIMNEQWIRKFIESEGCDDETPIFSDERSIKRHFTIYIRATPRIVWIQMTDDRRTKLWLQMELSTETVEKSIKFKTGNTVAFTGRITKYNTNREFSYEIYTSDIKDMHEQKISPNIAWKLRPIGDYATKLDIYLEHLEIDNDIINLFLNRWPEALSKLKTLSETGTRFWISPLDASS</sequence>
<dbReference type="SMART" id="SM00418">
    <property type="entry name" value="HTH_ARSR"/>
    <property type="match status" value="1"/>
</dbReference>
<dbReference type="InterPro" id="IPR036388">
    <property type="entry name" value="WH-like_DNA-bd_sf"/>
</dbReference>
<keyword evidence="3" id="KW-1185">Reference proteome</keyword>
<dbReference type="Pfam" id="PF12840">
    <property type="entry name" value="HTH_20"/>
    <property type="match status" value="1"/>
</dbReference>
<dbReference type="InterPro" id="IPR011991">
    <property type="entry name" value="ArsR-like_HTH"/>
</dbReference>
<evidence type="ECO:0000313" key="2">
    <source>
        <dbReference type="EMBL" id="RJE87231.1"/>
    </source>
</evidence>
<dbReference type="PROSITE" id="PS50987">
    <property type="entry name" value="HTH_ARSR_2"/>
    <property type="match status" value="1"/>
</dbReference>
<evidence type="ECO:0000259" key="1">
    <source>
        <dbReference type="PROSITE" id="PS50987"/>
    </source>
</evidence>
<comment type="caution">
    <text evidence="2">The sequence shown here is derived from an EMBL/GenBank/DDBJ whole genome shotgun (WGS) entry which is preliminary data.</text>
</comment>
<protein>
    <recommendedName>
        <fullName evidence="1">HTH arsR-type domain-containing protein</fullName>
    </recommendedName>
</protein>